<evidence type="ECO:0000313" key="3">
    <source>
        <dbReference type="EMBL" id="KAA5539169.1"/>
    </source>
</evidence>
<dbReference type="SUPFAM" id="SSF51735">
    <property type="entry name" value="NAD(P)-binding Rossmann-fold domains"/>
    <property type="match status" value="1"/>
</dbReference>
<dbReference type="EMBL" id="VWOX01000021">
    <property type="protein sequence ID" value="KAA5539169.1"/>
    <property type="molecule type" value="Genomic_DNA"/>
</dbReference>
<dbReference type="SUPFAM" id="SSF55347">
    <property type="entry name" value="Glyceraldehyde-3-phosphate dehydrogenase-like, C-terminal domain"/>
    <property type="match status" value="1"/>
</dbReference>
<dbReference type="PANTHER" id="PTHR43818">
    <property type="entry name" value="BCDNA.GH03377"/>
    <property type="match status" value="1"/>
</dbReference>
<keyword evidence="4" id="KW-1185">Reference proteome</keyword>
<reference evidence="3 4" key="1">
    <citation type="submission" date="2019-08" db="EMBL/GenBank/DDBJ databases">
        <authorList>
            <person name="Dhanesh K."/>
            <person name="Kumar G."/>
            <person name="Sasikala C."/>
            <person name="Venkata Ramana C."/>
        </authorList>
    </citation>
    <scope>NUCLEOTIDE SEQUENCE [LARGE SCALE GENOMIC DNA]</scope>
    <source>
        <strain evidence="3 4">JC645</strain>
    </source>
</reference>
<dbReference type="RefSeq" id="WP_150079362.1">
    <property type="nucleotide sequence ID" value="NZ_VWOX01000021.1"/>
</dbReference>
<dbReference type="NCBIfam" id="TIGR01409">
    <property type="entry name" value="TAT_signal_seq"/>
    <property type="match status" value="1"/>
</dbReference>
<comment type="caution">
    <text evidence="3">The sequence shown here is derived from an EMBL/GenBank/DDBJ whole genome shotgun (WGS) entry which is preliminary data.</text>
</comment>
<dbReference type="InterPro" id="IPR055170">
    <property type="entry name" value="GFO_IDH_MocA-like_dom"/>
</dbReference>
<dbReference type="InterPro" id="IPR050463">
    <property type="entry name" value="Gfo/Idh/MocA_oxidrdct_glycsds"/>
</dbReference>
<dbReference type="Gene3D" id="3.30.360.10">
    <property type="entry name" value="Dihydrodipicolinate Reductase, domain 2"/>
    <property type="match status" value="1"/>
</dbReference>
<dbReference type="PANTHER" id="PTHR43818:SF5">
    <property type="entry name" value="OXIDOREDUCTASE FAMILY PROTEIN"/>
    <property type="match status" value="1"/>
</dbReference>
<dbReference type="InterPro" id="IPR006311">
    <property type="entry name" value="TAT_signal"/>
</dbReference>
<evidence type="ECO:0000259" key="1">
    <source>
        <dbReference type="Pfam" id="PF01408"/>
    </source>
</evidence>
<name>A0A5M6D0P1_9BACT</name>
<evidence type="ECO:0000313" key="4">
    <source>
        <dbReference type="Proteomes" id="UP000324479"/>
    </source>
</evidence>
<dbReference type="Pfam" id="PF01408">
    <property type="entry name" value="GFO_IDH_MocA"/>
    <property type="match status" value="1"/>
</dbReference>
<dbReference type="Proteomes" id="UP000324479">
    <property type="component" value="Unassembled WGS sequence"/>
</dbReference>
<dbReference type="Gene3D" id="3.40.50.720">
    <property type="entry name" value="NAD(P)-binding Rossmann-like Domain"/>
    <property type="match status" value="1"/>
</dbReference>
<proteinExistence type="predicted"/>
<sequence>MKPIEENARSDDSRREFLKTSGAIIGAGSAASTVTFAPPVHAAGDETIRLGLVGCGGRGTGAVRQALTADANTRLTAVADAFADPMSVCLQSLARQEDVSKQLSVDVDHRFEGFEGYRRLLDSDVDVVLLCTPPHFRPMHLRAALEAGKHVFAEKPVAVDVPGIRSVLESTEIAKEKGLAIVSGLNSRYSFRMQELMDRIHNGAIGKIQTLHAVRYAGGVWVRPREPKMTEMQYQMRNWYYFTWLSGDFNVEQFVHQYDQVSWALQGQTPQRCYSTGGRQARTGEQYGHIYDHFSSVFEFGDDVRAFMTTRHQRGCSNESHLAVVGTKGSATLSRKGFGITGENPWSPEADDETDSHQLEHDAFFAALRQGRIINNGGYMASSTMLGLLARMTAYTGQTLTWDQAMGSVLDLSPESYDWDAAPPPAEVAVPGVTPFV</sequence>
<accession>A0A5M6D0P1</accession>
<dbReference type="Pfam" id="PF22725">
    <property type="entry name" value="GFO_IDH_MocA_C3"/>
    <property type="match status" value="1"/>
</dbReference>
<dbReference type="PROSITE" id="PS51318">
    <property type="entry name" value="TAT"/>
    <property type="match status" value="1"/>
</dbReference>
<organism evidence="3 4">
    <name type="scientific">Roseiconus nitratireducens</name>
    <dbReference type="NCBI Taxonomy" id="2605748"/>
    <lineage>
        <taxon>Bacteria</taxon>
        <taxon>Pseudomonadati</taxon>
        <taxon>Planctomycetota</taxon>
        <taxon>Planctomycetia</taxon>
        <taxon>Pirellulales</taxon>
        <taxon>Pirellulaceae</taxon>
        <taxon>Roseiconus</taxon>
    </lineage>
</organism>
<dbReference type="InterPro" id="IPR036291">
    <property type="entry name" value="NAD(P)-bd_dom_sf"/>
</dbReference>
<dbReference type="InterPro" id="IPR019546">
    <property type="entry name" value="TAT_signal_bac_arc"/>
</dbReference>
<dbReference type="InterPro" id="IPR000683">
    <property type="entry name" value="Gfo/Idh/MocA-like_OxRdtase_N"/>
</dbReference>
<protein>
    <submittedName>
        <fullName evidence="3">Gfo/Idh/MocA family oxidoreductase</fullName>
    </submittedName>
</protein>
<dbReference type="GO" id="GO:0000166">
    <property type="term" value="F:nucleotide binding"/>
    <property type="evidence" value="ECO:0007669"/>
    <property type="project" value="InterPro"/>
</dbReference>
<feature type="domain" description="GFO/IDH/MocA-like oxidoreductase" evidence="2">
    <location>
        <begin position="194"/>
        <end position="331"/>
    </location>
</feature>
<feature type="domain" description="Gfo/Idh/MocA-like oxidoreductase N-terminal" evidence="1">
    <location>
        <begin position="48"/>
        <end position="178"/>
    </location>
</feature>
<dbReference type="AlphaFoldDB" id="A0A5M6D0P1"/>
<gene>
    <name evidence="3" type="ORF">FYK55_24935</name>
</gene>
<evidence type="ECO:0000259" key="2">
    <source>
        <dbReference type="Pfam" id="PF22725"/>
    </source>
</evidence>